<protein>
    <recommendedName>
        <fullName evidence="5">BRCT domain-containing protein</fullName>
    </recommendedName>
</protein>
<dbReference type="GO" id="GO:0005634">
    <property type="term" value="C:nucleus"/>
    <property type="evidence" value="ECO:0007669"/>
    <property type="project" value="UniProtKB-SubCell"/>
</dbReference>
<dbReference type="InterPro" id="IPR047249">
    <property type="entry name" value="BRCT_p53bp1-like_rpt1"/>
</dbReference>
<feature type="compositionally biased region" description="Polar residues" evidence="4">
    <location>
        <begin position="64"/>
        <end position="87"/>
    </location>
</feature>
<dbReference type="InterPro" id="IPR036420">
    <property type="entry name" value="BRCT_dom_sf"/>
</dbReference>
<dbReference type="PANTHER" id="PTHR15321">
    <property type="entry name" value="TUMOR SUPPRESSOR P53-BINDING PROTEIN 1"/>
    <property type="match status" value="1"/>
</dbReference>
<dbReference type="Gene3D" id="3.40.50.10190">
    <property type="entry name" value="BRCT domain"/>
    <property type="match status" value="1"/>
</dbReference>
<dbReference type="OrthoDB" id="129353at2759"/>
<organism evidence="6 7">
    <name type="scientific">Phytophthora megakarya</name>
    <dbReference type="NCBI Taxonomy" id="4795"/>
    <lineage>
        <taxon>Eukaryota</taxon>
        <taxon>Sar</taxon>
        <taxon>Stramenopiles</taxon>
        <taxon>Oomycota</taxon>
        <taxon>Peronosporomycetes</taxon>
        <taxon>Peronosporales</taxon>
        <taxon>Peronosporaceae</taxon>
        <taxon>Phytophthora</taxon>
    </lineage>
</organism>
<evidence type="ECO:0000256" key="1">
    <source>
        <dbReference type="ARBA" id="ARBA00004123"/>
    </source>
</evidence>
<dbReference type="SUPFAM" id="SSF52113">
    <property type="entry name" value="BRCT domain"/>
    <property type="match status" value="1"/>
</dbReference>
<feature type="compositionally biased region" description="Low complexity" evidence="4">
    <location>
        <begin position="150"/>
        <end position="160"/>
    </location>
</feature>
<dbReference type="GO" id="GO:0045944">
    <property type="term" value="P:positive regulation of transcription by RNA polymerase II"/>
    <property type="evidence" value="ECO:0007669"/>
    <property type="project" value="TreeGrafter"/>
</dbReference>
<accession>A0A225WYX9</accession>
<dbReference type="PROSITE" id="PS50172">
    <property type="entry name" value="BRCT"/>
    <property type="match status" value="1"/>
</dbReference>
<dbReference type="CDD" id="cd17745">
    <property type="entry name" value="BRCT_p53bp1_rpt1"/>
    <property type="match status" value="1"/>
</dbReference>
<comment type="caution">
    <text evidence="6">The sequence shown here is derived from an EMBL/GenBank/DDBJ whole genome shotgun (WGS) entry which is preliminary data.</text>
</comment>
<evidence type="ECO:0000256" key="2">
    <source>
        <dbReference type="ARBA" id="ARBA00022763"/>
    </source>
</evidence>
<feature type="compositionally biased region" description="Polar residues" evidence="4">
    <location>
        <begin position="13"/>
        <end position="23"/>
    </location>
</feature>
<evidence type="ECO:0000313" key="6">
    <source>
        <dbReference type="EMBL" id="OWZ22876.1"/>
    </source>
</evidence>
<dbReference type="PANTHER" id="PTHR15321:SF3">
    <property type="entry name" value="TP53-BINDING PROTEIN 1"/>
    <property type="match status" value="1"/>
</dbReference>
<comment type="subcellular location">
    <subcellularLocation>
        <location evidence="1">Nucleus</location>
    </subcellularLocation>
</comment>
<dbReference type="GO" id="GO:0042393">
    <property type="term" value="F:histone binding"/>
    <property type="evidence" value="ECO:0007669"/>
    <property type="project" value="TreeGrafter"/>
</dbReference>
<dbReference type="InterPro" id="IPR047252">
    <property type="entry name" value="TP53BP1-like"/>
</dbReference>
<feature type="domain" description="BRCT" evidence="5">
    <location>
        <begin position="191"/>
        <end position="277"/>
    </location>
</feature>
<dbReference type="InterPro" id="IPR001357">
    <property type="entry name" value="BRCT_dom"/>
</dbReference>
<reference evidence="7" key="1">
    <citation type="submission" date="2017-03" db="EMBL/GenBank/DDBJ databases">
        <title>Phytopthora megakarya and P. palmivora, two closely related causual agents of cacao black pod achieved similar genome size and gene model numbers by different mechanisms.</title>
        <authorList>
            <person name="Ali S."/>
            <person name="Shao J."/>
            <person name="Larry D.J."/>
            <person name="Kronmiller B."/>
            <person name="Shen D."/>
            <person name="Strem M.D."/>
            <person name="Melnick R.L."/>
            <person name="Guiltinan M.J."/>
            <person name="Tyler B.M."/>
            <person name="Meinhardt L.W."/>
            <person name="Bailey B.A."/>
        </authorList>
    </citation>
    <scope>NUCLEOTIDE SEQUENCE [LARGE SCALE GENOMIC DNA]</scope>
    <source>
        <strain evidence="7">zdho120</strain>
    </source>
</reference>
<dbReference type="GO" id="GO:0000077">
    <property type="term" value="P:DNA damage checkpoint signaling"/>
    <property type="evidence" value="ECO:0007669"/>
    <property type="project" value="TreeGrafter"/>
</dbReference>
<evidence type="ECO:0000259" key="5">
    <source>
        <dbReference type="PROSITE" id="PS50172"/>
    </source>
</evidence>
<dbReference type="SMART" id="SM00292">
    <property type="entry name" value="BRCT"/>
    <property type="match status" value="1"/>
</dbReference>
<dbReference type="Pfam" id="PF00533">
    <property type="entry name" value="BRCT"/>
    <property type="match status" value="1"/>
</dbReference>
<dbReference type="STRING" id="4795.A0A225WYX9"/>
<evidence type="ECO:0000256" key="4">
    <source>
        <dbReference type="SAM" id="MobiDB-lite"/>
    </source>
</evidence>
<feature type="compositionally biased region" description="Polar residues" evidence="4">
    <location>
        <begin position="38"/>
        <end position="52"/>
    </location>
</feature>
<dbReference type="Proteomes" id="UP000198211">
    <property type="component" value="Unassembled WGS sequence"/>
</dbReference>
<evidence type="ECO:0000256" key="3">
    <source>
        <dbReference type="ARBA" id="ARBA00023242"/>
    </source>
</evidence>
<sequence>MPESQEGDPHFSASLTSDDTPATTKIAAFSRSDRASPFESSISPVNLSTPKLTPTPADDIFSPEASTATTNTQASVKRKIVSSSLSDLPSGKQKQKTSSESSNSPSQKMSTPRAKKRKRGISSPDNRFSPRETGIADPLTPRPPARRSTRSAQSTPSTPQVRTRTRTLAPVPSQRIYASRSRTLFKYKFEFCLTGFMKTGEDSLKELIEGHGGKIPERYQDVLFKNNPKAVVIATPVSWRKRKFMQAIACGIPVVHTDWIRDCIAAGYVKPFDGYQVPTGYSVTTRKFECFPPTELHIFKDYSFGIASDVSQMSKAEAKDKSNLMTFILMACGADAVYEDTFDVDIVLCDEYTPTCRYYKKRHHLPVKDFHLMNTMVTQELLDPHETGFELQRVGSEDVSSASAEIGDNDKTTLKLYTGELVMADISGGAAEHYLLFNVCEILSIHVSGRKDEGSQSKRKDSNDSCVMLHVGLLKREPYNPKLSKSPVKELEISSSQVKRRVVAISKEDYGTLKYKDESIYYLEDASEPDKLFVSEQKWLTQ</sequence>
<dbReference type="EMBL" id="NBNE01000102">
    <property type="protein sequence ID" value="OWZ22876.1"/>
    <property type="molecule type" value="Genomic_DNA"/>
</dbReference>
<dbReference type="InterPro" id="IPR047250">
    <property type="entry name" value="BRCT_p53bp1-like_rpt2"/>
</dbReference>
<gene>
    <name evidence="6" type="ORF">PHMEG_0002330</name>
</gene>
<evidence type="ECO:0000313" key="7">
    <source>
        <dbReference type="Proteomes" id="UP000198211"/>
    </source>
</evidence>
<keyword evidence="7" id="KW-1185">Reference proteome</keyword>
<feature type="region of interest" description="Disordered" evidence="4">
    <location>
        <begin position="1"/>
        <end position="167"/>
    </location>
</feature>
<keyword evidence="2" id="KW-0227">DNA damage</keyword>
<feature type="compositionally biased region" description="Polar residues" evidence="4">
    <location>
        <begin position="96"/>
        <end position="110"/>
    </location>
</feature>
<proteinExistence type="predicted"/>
<name>A0A225WYX9_9STRA</name>
<dbReference type="AlphaFoldDB" id="A0A225WYX9"/>
<dbReference type="CDD" id="cd17724">
    <property type="entry name" value="BRCT_p53bp1_rpt2"/>
    <property type="match status" value="1"/>
</dbReference>
<keyword evidence="3" id="KW-0539">Nucleus</keyword>